<dbReference type="AlphaFoldDB" id="A0A5E4PT14"/>
<proteinExistence type="predicted"/>
<dbReference type="InterPro" id="IPR037094">
    <property type="entry name" value="Glyco_hydro_38_cen_sf"/>
</dbReference>
<dbReference type="InterPro" id="IPR050843">
    <property type="entry name" value="Glycosyl_Hydrlase_38"/>
</dbReference>
<keyword evidence="2" id="KW-1185">Reference proteome</keyword>
<feature type="non-terminal residue" evidence="1">
    <location>
        <position position="171"/>
    </location>
</feature>
<dbReference type="SUPFAM" id="SSF88713">
    <property type="entry name" value="Glycoside hydrolase/deacetylase"/>
    <property type="match status" value="1"/>
</dbReference>
<evidence type="ECO:0000313" key="2">
    <source>
        <dbReference type="Proteomes" id="UP000324832"/>
    </source>
</evidence>
<reference evidence="1 2" key="1">
    <citation type="submission" date="2017-07" db="EMBL/GenBank/DDBJ databases">
        <authorList>
            <person name="Talla V."/>
            <person name="Backstrom N."/>
        </authorList>
    </citation>
    <scope>NUCLEOTIDE SEQUENCE [LARGE SCALE GENOMIC DNA]</scope>
</reference>
<dbReference type="FunFam" id="1.20.1270.50:FF:000002">
    <property type="entry name" value="Alpha-mannosidase"/>
    <property type="match status" value="1"/>
</dbReference>
<sequence length="171" mass="19834">MVYELLRQNRLNIAGGGWGMSDEGTTSYQSIIDSYTYSLSGHSREFTSLVAQMGFDALFISPISFDDELIRMQRRALEFIWRGSDDIGRSFYRTSKIHKVNEKTYKNNLHIHLTYSSPSCYVKAVHEANPLLTTKQDDFMPYAYDKFSYVTGLYTSRPDLKYLIREGQTYL</sequence>
<dbReference type="PANTHER" id="PTHR11607:SF3">
    <property type="entry name" value="LYSOSOMAL ALPHA-MANNOSIDASE"/>
    <property type="match status" value="1"/>
</dbReference>
<dbReference type="GO" id="GO:0005764">
    <property type="term" value="C:lysosome"/>
    <property type="evidence" value="ECO:0007669"/>
    <property type="project" value="TreeGrafter"/>
</dbReference>
<dbReference type="InterPro" id="IPR011330">
    <property type="entry name" value="Glyco_hydro/deAcase_b/a-brl"/>
</dbReference>
<evidence type="ECO:0000313" key="1">
    <source>
        <dbReference type="EMBL" id="VVC89215.1"/>
    </source>
</evidence>
<dbReference type="GO" id="GO:0004559">
    <property type="term" value="F:alpha-mannosidase activity"/>
    <property type="evidence" value="ECO:0007669"/>
    <property type="project" value="InterPro"/>
</dbReference>
<dbReference type="EMBL" id="FZQP02000482">
    <property type="protein sequence ID" value="VVC89215.1"/>
    <property type="molecule type" value="Genomic_DNA"/>
</dbReference>
<protein>
    <submittedName>
        <fullName evidence="1">Uncharacterized protein</fullName>
    </submittedName>
</protein>
<dbReference type="Proteomes" id="UP000324832">
    <property type="component" value="Unassembled WGS sequence"/>
</dbReference>
<gene>
    <name evidence="1" type="ORF">LSINAPIS_LOCUS2397</name>
</gene>
<dbReference type="InterPro" id="IPR027291">
    <property type="entry name" value="Glyco_hydro_38_N_sf"/>
</dbReference>
<dbReference type="Gene3D" id="1.20.1270.50">
    <property type="entry name" value="Glycoside hydrolase family 38, central domain"/>
    <property type="match status" value="1"/>
</dbReference>
<dbReference type="GO" id="GO:0006013">
    <property type="term" value="P:mannose metabolic process"/>
    <property type="evidence" value="ECO:0007669"/>
    <property type="project" value="InterPro"/>
</dbReference>
<name>A0A5E4PT14_9NEOP</name>
<organism evidence="1 2">
    <name type="scientific">Leptidea sinapis</name>
    <dbReference type="NCBI Taxonomy" id="189913"/>
    <lineage>
        <taxon>Eukaryota</taxon>
        <taxon>Metazoa</taxon>
        <taxon>Ecdysozoa</taxon>
        <taxon>Arthropoda</taxon>
        <taxon>Hexapoda</taxon>
        <taxon>Insecta</taxon>
        <taxon>Pterygota</taxon>
        <taxon>Neoptera</taxon>
        <taxon>Endopterygota</taxon>
        <taxon>Lepidoptera</taxon>
        <taxon>Glossata</taxon>
        <taxon>Ditrysia</taxon>
        <taxon>Papilionoidea</taxon>
        <taxon>Pieridae</taxon>
        <taxon>Dismorphiinae</taxon>
        <taxon>Leptidea</taxon>
    </lineage>
</organism>
<dbReference type="Gene3D" id="3.20.110.10">
    <property type="entry name" value="Glycoside hydrolase 38, N terminal domain"/>
    <property type="match status" value="2"/>
</dbReference>
<dbReference type="PANTHER" id="PTHR11607">
    <property type="entry name" value="ALPHA-MANNOSIDASE"/>
    <property type="match status" value="1"/>
</dbReference>
<accession>A0A5E4PT14</accession>